<sequence>MRKTYRSKAPQVAHEAGDRVGGPDRGPAAAQLHVSRLVVLGDDVAARVRQDVVAARPPVLPALDEREEVVCGGGGAIIVAIGRAFYVCLGGGGSSRNRRGDWGGDPQDGVEEQDGW</sequence>
<dbReference type="Proteomes" id="UP001444661">
    <property type="component" value="Unassembled WGS sequence"/>
</dbReference>
<name>A0ABR1SJH9_9PEZI</name>
<protein>
    <submittedName>
        <fullName evidence="2">Uncharacterized protein</fullName>
    </submittedName>
</protein>
<evidence type="ECO:0000313" key="2">
    <source>
        <dbReference type="EMBL" id="KAK8034480.1"/>
    </source>
</evidence>
<feature type="region of interest" description="Disordered" evidence="1">
    <location>
        <begin position="93"/>
        <end position="116"/>
    </location>
</feature>
<evidence type="ECO:0000256" key="1">
    <source>
        <dbReference type="SAM" id="MobiDB-lite"/>
    </source>
</evidence>
<keyword evidence="3" id="KW-1185">Reference proteome</keyword>
<feature type="region of interest" description="Disordered" evidence="1">
    <location>
        <begin position="1"/>
        <end position="27"/>
    </location>
</feature>
<proteinExistence type="predicted"/>
<comment type="caution">
    <text evidence="2">The sequence shown here is derived from an EMBL/GenBank/DDBJ whole genome shotgun (WGS) entry which is preliminary data.</text>
</comment>
<dbReference type="EMBL" id="JAQQWK010000009">
    <property type="protein sequence ID" value="KAK8034480.1"/>
    <property type="molecule type" value="Genomic_DNA"/>
</dbReference>
<organism evidence="2 3">
    <name type="scientific">Apiospora rasikravindrae</name>
    <dbReference type="NCBI Taxonomy" id="990691"/>
    <lineage>
        <taxon>Eukaryota</taxon>
        <taxon>Fungi</taxon>
        <taxon>Dikarya</taxon>
        <taxon>Ascomycota</taxon>
        <taxon>Pezizomycotina</taxon>
        <taxon>Sordariomycetes</taxon>
        <taxon>Xylariomycetidae</taxon>
        <taxon>Amphisphaeriales</taxon>
        <taxon>Apiosporaceae</taxon>
        <taxon>Apiospora</taxon>
    </lineage>
</organism>
<accession>A0ABR1SJH9</accession>
<evidence type="ECO:0000313" key="3">
    <source>
        <dbReference type="Proteomes" id="UP001444661"/>
    </source>
</evidence>
<reference evidence="2 3" key="1">
    <citation type="submission" date="2023-01" db="EMBL/GenBank/DDBJ databases">
        <title>Analysis of 21 Apiospora genomes using comparative genomics revels a genus with tremendous synthesis potential of carbohydrate active enzymes and secondary metabolites.</title>
        <authorList>
            <person name="Sorensen T."/>
        </authorList>
    </citation>
    <scope>NUCLEOTIDE SEQUENCE [LARGE SCALE GENOMIC DNA]</scope>
    <source>
        <strain evidence="2 3">CBS 33761</strain>
    </source>
</reference>
<gene>
    <name evidence="2" type="ORF">PG993_009475</name>
</gene>